<protein>
    <submittedName>
        <fullName evidence="5">GntR family transcriptional regulator</fullName>
    </submittedName>
</protein>
<dbReference type="InterPro" id="IPR000524">
    <property type="entry name" value="Tscrpt_reg_HTH_GntR"/>
</dbReference>
<accession>A0ABT1WDZ8</accession>
<feature type="domain" description="HTH gntR-type" evidence="4">
    <location>
        <begin position="7"/>
        <end position="75"/>
    </location>
</feature>
<dbReference type="PRINTS" id="PR00035">
    <property type="entry name" value="HTHGNTR"/>
</dbReference>
<dbReference type="InterPro" id="IPR036390">
    <property type="entry name" value="WH_DNA-bd_sf"/>
</dbReference>
<sequence length="239" mass="26280">MHPIDKTAISDQVFQQLQSQILSRRLPAGHELPSERQLSVQLGVNRGAIREAIKRLQQARLVKVRHGGATVVEEFAEQGGLELLPSLVVNDRGQLNMELAKGMVLLRKTLAPLVAGQAAAHQGPVLADALHPILQAMQATTDLPTLQQLAFDYWSAVVAHSGNVVFRLAFNSMNETYRAVWGLMTHLMQDEFRDVGTLALLAEAFRAGEVRRCEVLTRQHVELGSRALQNTLNTLSGLS</sequence>
<organism evidence="5 6">
    <name type="scientific">Limnobacter humi</name>
    <dbReference type="NCBI Taxonomy" id="1778671"/>
    <lineage>
        <taxon>Bacteria</taxon>
        <taxon>Pseudomonadati</taxon>
        <taxon>Pseudomonadota</taxon>
        <taxon>Betaproteobacteria</taxon>
        <taxon>Burkholderiales</taxon>
        <taxon>Burkholderiaceae</taxon>
        <taxon>Limnobacter</taxon>
    </lineage>
</organism>
<reference evidence="5 6" key="1">
    <citation type="submission" date="2022-07" db="EMBL/GenBank/DDBJ databases">
        <authorList>
            <person name="Xamxidin M."/>
            <person name="Wu M."/>
        </authorList>
    </citation>
    <scope>NUCLEOTIDE SEQUENCE [LARGE SCALE GENOMIC DNA]</scope>
    <source>
        <strain evidence="5 6">NBRC 111650</strain>
    </source>
</reference>
<dbReference type="InterPro" id="IPR008920">
    <property type="entry name" value="TF_FadR/GntR_C"/>
</dbReference>
<dbReference type="CDD" id="cd07377">
    <property type="entry name" value="WHTH_GntR"/>
    <property type="match status" value="1"/>
</dbReference>
<dbReference type="Gene3D" id="1.20.120.530">
    <property type="entry name" value="GntR ligand-binding domain-like"/>
    <property type="match status" value="1"/>
</dbReference>
<dbReference type="SUPFAM" id="SSF46785">
    <property type="entry name" value="Winged helix' DNA-binding domain"/>
    <property type="match status" value="1"/>
</dbReference>
<dbReference type="SMART" id="SM00345">
    <property type="entry name" value="HTH_GNTR"/>
    <property type="match status" value="1"/>
</dbReference>
<dbReference type="EMBL" id="JANIGO010000001">
    <property type="protein sequence ID" value="MCQ8895752.1"/>
    <property type="molecule type" value="Genomic_DNA"/>
</dbReference>
<gene>
    <name evidence="5" type="ORF">NQT62_04760</name>
</gene>
<evidence type="ECO:0000259" key="4">
    <source>
        <dbReference type="PROSITE" id="PS50949"/>
    </source>
</evidence>
<dbReference type="PANTHER" id="PTHR43537:SF24">
    <property type="entry name" value="GLUCONATE OPERON TRANSCRIPTIONAL REPRESSOR"/>
    <property type="match status" value="1"/>
</dbReference>
<dbReference type="PROSITE" id="PS50949">
    <property type="entry name" value="HTH_GNTR"/>
    <property type="match status" value="1"/>
</dbReference>
<dbReference type="RefSeq" id="WP_256763461.1">
    <property type="nucleotide sequence ID" value="NZ_JANIGO010000001.1"/>
</dbReference>
<dbReference type="PANTHER" id="PTHR43537">
    <property type="entry name" value="TRANSCRIPTIONAL REGULATOR, GNTR FAMILY"/>
    <property type="match status" value="1"/>
</dbReference>
<dbReference type="InterPro" id="IPR011711">
    <property type="entry name" value="GntR_C"/>
</dbReference>
<dbReference type="Proteomes" id="UP001204142">
    <property type="component" value="Unassembled WGS sequence"/>
</dbReference>
<dbReference type="SMART" id="SM00895">
    <property type="entry name" value="FCD"/>
    <property type="match status" value="1"/>
</dbReference>
<comment type="caution">
    <text evidence="5">The sequence shown here is derived from an EMBL/GenBank/DDBJ whole genome shotgun (WGS) entry which is preliminary data.</text>
</comment>
<name>A0ABT1WDZ8_9BURK</name>
<dbReference type="Gene3D" id="1.10.10.10">
    <property type="entry name" value="Winged helix-like DNA-binding domain superfamily/Winged helix DNA-binding domain"/>
    <property type="match status" value="1"/>
</dbReference>
<proteinExistence type="predicted"/>
<dbReference type="InterPro" id="IPR036388">
    <property type="entry name" value="WH-like_DNA-bd_sf"/>
</dbReference>
<keyword evidence="2" id="KW-0238">DNA-binding</keyword>
<dbReference type="Pfam" id="PF00392">
    <property type="entry name" value="GntR"/>
    <property type="match status" value="1"/>
</dbReference>
<keyword evidence="3" id="KW-0804">Transcription</keyword>
<evidence type="ECO:0000256" key="2">
    <source>
        <dbReference type="ARBA" id="ARBA00023125"/>
    </source>
</evidence>
<evidence type="ECO:0000313" key="5">
    <source>
        <dbReference type="EMBL" id="MCQ8895752.1"/>
    </source>
</evidence>
<evidence type="ECO:0000313" key="6">
    <source>
        <dbReference type="Proteomes" id="UP001204142"/>
    </source>
</evidence>
<dbReference type="Pfam" id="PF07729">
    <property type="entry name" value="FCD"/>
    <property type="match status" value="1"/>
</dbReference>
<keyword evidence="1" id="KW-0805">Transcription regulation</keyword>
<keyword evidence="6" id="KW-1185">Reference proteome</keyword>
<dbReference type="SUPFAM" id="SSF48008">
    <property type="entry name" value="GntR ligand-binding domain-like"/>
    <property type="match status" value="1"/>
</dbReference>
<evidence type="ECO:0000256" key="3">
    <source>
        <dbReference type="ARBA" id="ARBA00023163"/>
    </source>
</evidence>
<evidence type="ECO:0000256" key="1">
    <source>
        <dbReference type="ARBA" id="ARBA00023015"/>
    </source>
</evidence>